<dbReference type="AlphaFoldDB" id="A0A194ALG2"/>
<keyword evidence="3 5" id="KW-0720">Serine protease</keyword>
<dbReference type="EMBL" id="GELH01000995">
    <property type="protein sequence ID" value="JAS03277.1"/>
    <property type="molecule type" value="Transcribed_RNA"/>
</dbReference>
<dbReference type="PROSITE" id="PS00135">
    <property type="entry name" value="TRYPSIN_SER"/>
    <property type="match status" value="1"/>
</dbReference>
<proteinExistence type="predicted"/>
<dbReference type="InterPro" id="IPR043504">
    <property type="entry name" value="Peptidase_S1_PA_chymotrypsin"/>
</dbReference>
<keyword evidence="6" id="KW-0732">Signal</keyword>
<dbReference type="PROSITE" id="PS50240">
    <property type="entry name" value="TRYPSIN_DOM"/>
    <property type="match status" value="1"/>
</dbReference>
<keyword evidence="1 5" id="KW-0645">Protease</keyword>
<dbReference type="CDD" id="cd00190">
    <property type="entry name" value="Tryp_SPc"/>
    <property type="match status" value="1"/>
</dbReference>
<dbReference type="InterPro" id="IPR033116">
    <property type="entry name" value="TRYPSIN_SER"/>
</dbReference>
<dbReference type="PANTHER" id="PTHR24250">
    <property type="entry name" value="CHYMOTRYPSIN-RELATED"/>
    <property type="match status" value="1"/>
</dbReference>
<dbReference type="PANTHER" id="PTHR24250:SF27">
    <property type="entry name" value="ELASTASE 2 LIKE"/>
    <property type="match status" value="1"/>
</dbReference>
<feature type="signal peptide" evidence="6">
    <location>
        <begin position="1"/>
        <end position="15"/>
    </location>
</feature>
<dbReference type="InterPro" id="IPR009003">
    <property type="entry name" value="Peptidase_S1_PA"/>
</dbReference>
<dbReference type="InterPro" id="IPR001314">
    <property type="entry name" value="Peptidase_S1A"/>
</dbReference>
<organism evidence="8">
    <name type="scientific">Pinctada fucata</name>
    <name type="common">Akoya pearl oyster</name>
    <name type="synonym">Pinctada imbricata fucata</name>
    <dbReference type="NCBI Taxonomy" id="50426"/>
    <lineage>
        <taxon>Eukaryota</taxon>
        <taxon>Metazoa</taxon>
        <taxon>Spiralia</taxon>
        <taxon>Lophotrochozoa</taxon>
        <taxon>Mollusca</taxon>
        <taxon>Bivalvia</taxon>
        <taxon>Autobranchia</taxon>
        <taxon>Pteriomorphia</taxon>
        <taxon>Pterioida</taxon>
        <taxon>Pterioidea</taxon>
        <taxon>Pteriidae</taxon>
        <taxon>Pinctada</taxon>
    </lineage>
</organism>
<feature type="chain" id="PRO_5013481351" evidence="6">
    <location>
        <begin position="16"/>
        <end position="256"/>
    </location>
</feature>
<sequence>MLVFGIFLLIGVSQAAPGARIVGGTNAEEHAWPWQLSLQYTGRHICGASLISEWYAITAAHCVSDANNPGNYIVVAGEHDLSRDSGTEQKLAITKITKHPQYNENGVGFPNDIAVLQLSLPAKLVENKVATVSLPTKDNYDRDECYITGWGLTQGGGSSLPNILQQTGTNALTHTECRNVLGFYSYLVHSSYHICAYDRGSGGCNGDSGGPMVCSVDNHWEVVGAASWVISGCNTDYPTAYVRVKTYVEWIQSIMN</sequence>
<dbReference type="InterPro" id="IPR001254">
    <property type="entry name" value="Trypsin_dom"/>
</dbReference>
<dbReference type="SUPFAM" id="SSF50494">
    <property type="entry name" value="Trypsin-like serine proteases"/>
    <property type="match status" value="1"/>
</dbReference>
<keyword evidence="4" id="KW-1015">Disulfide bond</keyword>
<dbReference type="SMART" id="SM00020">
    <property type="entry name" value="Tryp_SPc"/>
    <property type="match status" value="1"/>
</dbReference>
<dbReference type="EMBL" id="GELH01000996">
    <property type="protein sequence ID" value="JAS03276.1"/>
    <property type="molecule type" value="Transcribed_RNA"/>
</dbReference>
<evidence type="ECO:0000256" key="2">
    <source>
        <dbReference type="ARBA" id="ARBA00022801"/>
    </source>
</evidence>
<keyword evidence="2 5" id="KW-0378">Hydrolase</keyword>
<dbReference type="PROSITE" id="PS00134">
    <property type="entry name" value="TRYPSIN_HIS"/>
    <property type="match status" value="1"/>
</dbReference>
<name>A0A194ALG2_PINFU</name>
<dbReference type="FunFam" id="2.40.10.10:FF:000004">
    <property type="entry name" value="Tryptase gamma 1"/>
    <property type="match status" value="1"/>
</dbReference>
<dbReference type="PRINTS" id="PR00722">
    <property type="entry name" value="CHYMOTRYPSIN"/>
</dbReference>
<evidence type="ECO:0000256" key="1">
    <source>
        <dbReference type="ARBA" id="ARBA00022670"/>
    </source>
</evidence>
<dbReference type="FunFam" id="2.40.10.10:FF:000036">
    <property type="entry name" value="Trypsin beta"/>
    <property type="match status" value="1"/>
</dbReference>
<dbReference type="GO" id="GO:0004252">
    <property type="term" value="F:serine-type endopeptidase activity"/>
    <property type="evidence" value="ECO:0007669"/>
    <property type="project" value="InterPro"/>
</dbReference>
<evidence type="ECO:0000259" key="7">
    <source>
        <dbReference type="PROSITE" id="PS50240"/>
    </source>
</evidence>
<evidence type="ECO:0000256" key="6">
    <source>
        <dbReference type="SAM" id="SignalP"/>
    </source>
</evidence>
<reference evidence="8" key="1">
    <citation type="submission" date="2016-03" db="EMBL/GenBank/DDBJ databases">
        <authorList>
            <person name="Ploux O."/>
        </authorList>
    </citation>
    <scope>NUCLEOTIDE SEQUENCE</scope>
    <source>
        <tissue evidence="8">Mantle</tissue>
    </source>
</reference>
<evidence type="ECO:0000313" key="8">
    <source>
        <dbReference type="EMBL" id="JAS03277.1"/>
    </source>
</evidence>
<feature type="domain" description="Peptidase S1" evidence="7">
    <location>
        <begin position="21"/>
        <end position="256"/>
    </location>
</feature>
<protein>
    <submittedName>
        <fullName evidence="8">Putative elastase-1-like protein</fullName>
    </submittedName>
</protein>
<dbReference type="Pfam" id="PF00089">
    <property type="entry name" value="Trypsin"/>
    <property type="match status" value="1"/>
</dbReference>
<evidence type="ECO:0000256" key="5">
    <source>
        <dbReference type="RuleBase" id="RU363034"/>
    </source>
</evidence>
<dbReference type="GO" id="GO:0006508">
    <property type="term" value="P:proteolysis"/>
    <property type="evidence" value="ECO:0007669"/>
    <property type="project" value="UniProtKB-KW"/>
</dbReference>
<evidence type="ECO:0000256" key="3">
    <source>
        <dbReference type="ARBA" id="ARBA00022825"/>
    </source>
</evidence>
<dbReference type="Gene3D" id="2.40.10.10">
    <property type="entry name" value="Trypsin-like serine proteases"/>
    <property type="match status" value="1"/>
</dbReference>
<dbReference type="InterPro" id="IPR018114">
    <property type="entry name" value="TRYPSIN_HIS"/>
</dbReference>
<evidence type="ECO:0000256" key="4">
    <source>
        <dbReference type="ARBA" id="ARBA00023157"/>
    </source>
</evidence>
<accession>A0A194ALG2</accession>